<evidence type="ECO:0000313" key="5">
    <source>
        <dbReference type="EMBL" id="RRD56015.1"/>
    </source>
</evidence>
<dbReference type="Gene3D" id="1.25.40.10">
    <property type="entry name" value="Tetratricopeptide repeat domain"/>
    <property type="match status" value="2"/>
</dbReference>
<dbReference type="InterPro" id="IPR019734">
    <property type="entry name" value="TPR_rpt"/>
</dbReference>
<dbReference type="GO" id="GO:0000155">
    <property type="term" value="F:phosphorelay sensor kinase activity"/>
    <property type="evidence" value="ECO:0007669"/>
    <property type="project" value="InterPro"/>
</dbReference>
<evidence type="ECO:0000313" key="6">
    <source>
        <dbReference type="Proteomes" id="UP000278609"/>
    </source>
</evidence>
<proteinExistence type="predicted"/>
<sequence length="475" mass="55085">MLHSFPAGMYLRNLCYLCEQINAYTMKTIFCVIFLLFLHIDRVWGMNHIDSLYTEYNRTPSSARIAIANRLYEELYRREHIDTLMQLTGKMERSVADAYMMEAMSEYYYDCGEFAQSISAATKAARIFEQRQMNEDAATCYSVLCIAYHRIGNMGEALNYGRKNYEYDLQTGDDDRLSSSLNNLATLYLGNRQPEMAEKYILRAIEIEQQLDRPRKLATRFGIASEIYTALGQYEKAVEMGEKAYRLDIEGERELQAAKRLSQIAAAYEGWNKIDQAETYIRQAIGLLQKHNEQVSLTISYNLLGRILRQKRAFHEAQTSLLKAAAMAEQTKNSIQLLKAYDELAELLEPDLPREALNYKKRSYDLQRKIFREESERQMNNFSVQYETAEKELHIQKQQSEIEQTKQHRTLFAVSTVFALLLCGMLYLLLRQRRKRNRQLAEANATKDKLFSIISHDLKAPVIAQKATLDALIAN</sequence>
<keyword evidence="3" id="KW-0175">Coiled coil</keyword>
<evidence type="ECO:0000256" key="2">
    <source>
        <dbReference type="ARBA" id="ARBA00022803"/>
    </source>
</evidence>
<protein>
    <submittedName>
        <fullName evidence="5">Tetratricopeptide repeat protein</fullName>
    </submittedName>
</protein>
<gene>
    <name evidence="5" type="ORF">EII40_14040</name>
</gene>
<dbReference type="Pfam" id="PF13424">
    <property type="entry name" value="TPR_12"/>
    <property type="match status" value="1"/>
</dbReference>
<feature type="transmembrane region" description="Helical" evidence="4">
    <location>
        <begin position="411"/>
        <end position="430"/>
    </location>
</feature>
<dbReference type="SUPFAM" id="SSF48452">
    <property type="entry name" value="TPR-like"/>
    <property type="match status" value="2"/>
</dbReference>
<dbReference type="AlphaFoldDB" id="A0A3P1XC95"/>
<keyword evidence="4" id="KW-0812">Transmembrane</keyword>
<dbReference type="Proteomes" id="UP000278609">
    <property type="component" value="Unassembled WGS sequence"/>
</dbReference>
<reference evidence="5 6" key="1">
    <citation type="submission" date="2018-11" db="EMBL/GenBank/DDBJ databases">
        <title>Genomes From Bacteria Associated with the Canine Oral Cavity: a Test Case for Automated Genome-Based Taxonomic Assignment.</title>
        <authorList>
            <person name="Coil D.A."/>
            <person name="Jospin G."/>
            <person name="Darling A.E."/>
            <person name="Wallis C."/>
            <person name="Davis I.J."/>
            <person name="Harris S."/>
            <person name="Eisen J.A."/>
            <person name="Holcombe L.J."/>
            <person name="O'Flynn C."/>
        </authorList>
    </citation>
    <scope>NUCLEOTIDE SEQUENCE [LARGE SCALE GENOMIC DNA]</scope>
    <source>
        <strain evidence="5 6">OH2617_COT-023</strain>
    </source>
</reference>
<keyword evidence="4" id="KW-0472">Membrane</keyword>
<dbReference type="InterPro" id="IPR011990">
    <property type="entry name" value="TPR-like_helical_dom_sf"/>
</dbReference>
<dbReference type="SUPFAM" id="SSF47384">
    <property type="entry name" value="Homodimeric domain of signal transducing histidine kinase"/>
    <property type="match status" value="1"/>
</dbReference>
<feature type="transmembrane region" description="Helical" evidence="4">
    <location>
        <begin position="21"/>
        <end position="40"/>
    </location>
</feature>
<keyword evidence="4" id="KW-1133">Transmembrane helix</keyword>
<dbReference type="PANTHER" id="PTHR45641">
    <property type="entry name" value="TETRATRICOPEPTIDE REPEAT PROTEIN (AFU_ORTHOLOGUE AFUA_6G03870)"/>
    <property type="match status" value="1"/>
</dbReference>
<keyword evidence="1" id="KW-0677">Repeat</keyword>
<feature type="coiled-coil region" evidence="3">
    <location>
        <begin position="372"/>
        <end position="399"/>
    </location>
</feature>
<dbReference type="PANTHER" id="PTHR45641:SF19">
    <property type="entry name" value="NEPHROCYSTIN-3"/>
    <property type="match status" value="1"/>
</dbReference>
<evidence type="ECO:0000256" key="3">
    <source>
        <dbReference type="SAM" id="Coils"/>
    </source>
</evidence>
<dbReference type="InterPro" id="IPR036097">
    <property type="entry name" value="HisK_dim/P_sf"/>
</dbReference>
<comment type="caution">
    <text evidence="5">The sequence shown here is derived from an EMBL/GenBank/DDBJ whole genome shotgun (WGS) entry which is preliminary data.</text>
</comment>
<dbReference type="EMBL" id="RQYS01000133">
    <property type="protein sequence ID" value="RRD56015.1"/>
    <property type="molecule type" value="Genomic_DNA"/>
</dbReference>
<keyword evidence="2" id="KW-0802">TPR repeat</keyword>
<evidence type="ECO:0000256" key="4">
    <source>
        <dbReference type="SAM" id="Phobius"/>
    </source>
</evidence>
<evidence type="ECO:0000256" key="1">
    <source>
        <dbReference type="ARBA" id="ARBA00022737"/>
    </source>
</evidence>
<dbReference type="OrthoDB" id="9781208at2"/>
<organism evidence="5 6">
    <name type="scientific">Tannerella forsythia</name>
    <name type="common">Bacteroides forsythus</name>
    <dbReference type="NCBI Taxonomy" id="28112"/>
    <lineage>
        <taxon>Bacteria</taxon>
        <taxon>Pseudomonadati</taxon>
        <taxon>Bacteroidota</taxon>
        <taxon>Bacteroidia</taxon>
        <taxon>Bacteroidales</taxon>
        <taxon>Tannerellaceae</taxon>
        <taxon>Tannerella</taxon>
    </lineage>
</organism>
<feature type="non-terminal residue" evidence="5">
    <location>
        <position position="475"/>
    </location>
</feature>
<accession>A0A3P1XC95</accession>
<dbReference type="SMART" id="SM00028">
    <property type="entry name" value="TPR"/>
    <property type="match status" value="4"/>
</dbReference>
<name>A0A3P1XC95_TANFO</name>